<dbReference type="InterPro" id="IPR058163">
    <property type="entry name" value="LysR-type_TF_proteobact-type"/>
</dbReference>
<dbReference type="Pfam" id="PF03466">
    <property type="entry name" value="LysR_substrate"/>
    <property type="match status" value="1"/>
</dbReference>
<organism evidence="6 7">
    <name type="scientific">Crenobacter cavernae</name>
    <dbReference type="NCBI Taxonomy" id="2290923"/>
    <lineage>
        <taxon>Bacteria</taxon>
        <taxon>Pseudomonadati</taxon>
        <taxon>Pseudomonadota</taxon>
        <taxon>Betaproteobacteria</taxon>
        <taxon>Neisseriales</taxon>
        <taxon>Neisseriaceae</taxon>
        <taxon>Crenobacter</taxon>
    </lineage>
</organism>
<keyword evidence="2" id="KW-0805">Transcription regulation</keyword>
<dbReference type="EMBL" id="REGR01000015">
    <property type="protein sequence ID" value="RXZ42214.1"/>
    <property type="molecule type" value="Genomic_DNA"/>
</dbReference>
<dbReference type="Gene3D" id="1.10.10.10">
    <property type="entry name" value="Winged helix-like DNA-binding domain superfamily/Winged helix DNA-binding domain"/>
    <property type="match status" value="1"/>
</dbReference>
<dbReference type="SUPFAM" id="SSF53850">
    <property type="entry name" value="Periplasmic binding protein-like II"/>
    <property type="match status" value="1"/>
</dbReference>
<dbReference type="InterPro" id="IPR036388">
    <property type="entry name" value="WH-like_DNA-bd_sf"/>
</dbReference>
<evidence type="ECO:0000313" key="7">
    <source>
        <dbReference type="Proteomes" id="UP000290682"/>
    </source>
</evidence>
<dbReference type="InterPro" id="IPR005119">
    <property type="entry name" value="LysR_subst-bd"/>
</dbReference>
<dbReference type="PANTHER" id="PTHR30537:SF3">
    <property type="entry name" value="TRANSCRIPTIONAL REGULATORY PROTEIN"/>
    <property type="match status" value="1"/>
</dbReference>
<dbReference type="Pfam" id="PF00126">
    <property type="entry name" value="HTH_1"/>
    <property type="match status" value="1"/>
</dbReference>
<feature type="domain" description="HTH lysR-type" evidence="5">
    <location>
        <begin position="4"/>
        <end position="61"/>
    </location>
</feature>
<dbReference type="RefSeq" id="WP_129213824.1">
    <property type="nucleotide sequence ID" value="NZ_REGR01000015.1"/>
</dbReference>
<evidence type="ECO:0000256" key="3">
    <source>
        <dbReference type="ARBA" id="ARBA00023125"/>
    </source>
</evidence>
<reference evidence="6 7" key="1">
    <citation type="submission" date="2018-10" db="EMBL/GenBank/DDBJ databases">
        <title>Draft genome of Fastidiocella sp. strain 375T, a bacterium isolated from a karstic cave dripping water.</title>
        <authorList>
            <person name="Coelho C."/>
            <person name="Verissimo A."/>
            <person name="Tiago I."/>
        </authorList>
    </citation>
    <scope>NUCLEOTIDE SEQUENCE [LARGE SCALE GENOMIC DNA]</scope>
    <source>
        <strain evidence="6 7">CAVE-375</strain>
    </source>
</reference>
<dbReference type="InterPro" id="IPR036390">
    <property type="entry name" value="WH_DNA-bd_sf"/>
</dbReference>
<dbReference type="InterPro" id="IPR000847">
    <property type="entry name" value="LysR_HTH_N"/>
</dbReference>
<keyword evidence="3" id="KW-0238">DNA-binding</keyword>
<dbReference type="PROSITE" id="PS50931">
    <property type="entry name" value="HTH_LYSR"/>
    <property type="match status" value="1"/>
</dbReference>
<proteinExistence type="inferred from homology"/>
<evidence type="ECO:0000256" key="1">
    <source>
        <dbReference type="ARBA" id="ARBA00009437"/>
    </source>
</evidence>
<dbReference type="Proteomes" id="UP000290682">
    <property type="component" value="Unassembled WGS sequence"/>
</dbReference>
<evidence type="ECO:0000256" key="4">
    <source>
        <dbReference type="ARBA" id="ARBA00023163"/>
    </source>
</evidence>
<gene>
    <name evidence="6" type="ORF">EBB06_14310</name>
</gene>
<dbReference type="PANTHER" id="PTHR30537">
    <property type="entry name" value="HTH-TYPE TRANSCRIPTIONAL REGULATOR"/>
    <property type="match status" value="1"/>
</dbReference>
<keyword evidence="4" id="KW-0804">Transcription</keyword>
<accession>A0ABY0F9R5</accession>
<name>A0ABY0F9R5_9NEIS</name>
<comment type="caution">
    <text evidence="6">The sequence shown here is derived from an EMBL/GenBank/DDBJ whole genome shotgun (WGS) entry which is preliminary data.</text>
</comment>
<sequence length="297" mass="32473">MQDRDWDDLRYFLAVARTGSLSGAAKYLGVNHSTVLRRLASLEAALGVRLFGRTPTGYVMTPAGEELRERLGQVAEQIESAQRYVAGRDAELSGAIRLTSTDTLLSGLLTPYLVEFQRQHPRIELQVVSSNAFSSLTKREADIAIRPSNAPPENLVGRAAGRLASAVYGATAYLEPRSAEPYGEHRWVGFDDSLRHLNQAKWMEKHVPPESIVYKADSLVGMVDAMRHGAGLGVLLCLLADGQPGLVRLGEGLPALDTSVWVLTHPDLRFVARIRALSDFLIVRLAADPRVLPNAGR</sequence>
<comment type="similarity">
    <text evidence="1">Belongs to the LysR transcriptional regulatory family.</text>
</comment>
<keyword evidence="7" id="KW-1185">Reference proteome</keyword>
<dbReference type="SUPFAM" id="SSF46785">
    <property type="entry name" value="Winged helix' DNA-binding domain"/>
    <property type="match status" value="1"/>
</dbReference>
<protein>
    <submittedName>
        <fullName evidence="6">LysR family transcriptional regulator</fullName>
    </submittedName>
</protein>
<evidence type="ECO:0000313" key="6">
    <source>
        <dbReference type="EMBL" id="RXZ42214.1"/>
    </source>
</evidence>
<dbReference type="Gene3D" id="3.40.190.290">
    <property type="match status" value="1"/>
</dbReference>
<evidence type="ECO:0000259" key="5">
    <source>
        <dbReference type="PROSITE" id="PS50931"/>
    </source>
</evidence>
<evidence type="ECO:0000256" key="2">
    <source>
        <dbReference type="ARBA" id="ARBA00023015"/>
    </source>
</evidence>